<sequence length="475" mass="51229">MKLVFSAQIASTAIRDVVRRPVPLCICLLAFAIGAPQTVMAQSSDQLRLSKEEARVFAQTLVNQSEPRAAREVALGLLRADPDDVSALFSLAAAERLMGRSTTARFAAKRAFSKATIGSEKFAAAILVAESHLRDGQHTRAQIWLRRAEPFARGAAQQTALARNYAQVARANPLTFELEFRAGPNSNINNAPKADSLIFNGIEIAASGASLALSGTEISYGLKLRHKRPSNDGTALSFGARLNAINYWLSNSAKTQAPDVRPSDFAFYELGIDAHYDAKLTANAVNALRFEIGANWYGGERLTNFAKVEAEQRFRWGSAATGAIGFGITRNERLDADERSSTVASATLKRTQTFAGGSRLSWSASISNTASRSALIEHASLFANITYAPAKPIFGATAEFGVSFGQRDYAQVVSIFGPDSRKDTQAGIRAQFLLEKINLYGFAPLVTLSASSTESNINRYDIRQTGVSLGIASVF</sequence>
<name>A0A0U1NI73_9RHOB</name>
<dbReference type="InterPro" id="IPR011990">
    <property type="entry name" value="TPR-like_helical_dom_sf"/>
</dbReference>
<reference evidence="2 3" key="1">
    <citation type="submission" date="2015-04" db="EMBL/GenBank/DDBJ databases">
        <authorList>
            <person name="Syromyatnikov M.Y."/>
            <person name="Popov V.N."/>
        </authorList>
    </citation>
    <scope>NUCLEOTIDE SEQUENCE [LARGE SCALE GENOMIC DNA]</scope>
    <source>
        <strain evidence="2 3">CECT 5292</strain>
    </source>
</reference>
<evidence type="ECO:0000259" key="1">
    <source>
        <dbReference type="Pfam" id="PF04575"/>
    </source>
</evidence>
<evidence type="ECO:0000313" key="2">
    <source>
        <dbReference type="EMBL" id="CRK74446.1"/>
    </source>
</evidence>
<evidence type="ECO:0000313" key="3">
    <source>
        <dbReference type="Proteomes" id="UP000048949"/>
    </source>
</evidence>
<dbReference type="AlphaFoldDB" id="A0A0U1NI73"/>
<organism evidence="2 3">
    <name type="scientific">Nereida ignava</name>
    <dbReference type="NCBI Taxonomy" id="282199"/>
    <lineage>
        <taxon>Bacteria</taxon>
        <taxon>Pseudomonadati</taxon>
        <taxon>Pseudomonadota</taxon>
        <taxon>Alphaproteobacteria</taxon>
        <taxon>Rhodobacterales</taxon>
        <taxon>Roseobacteraceae</taxon>
        <taxon>Nereida</taxon>
    </lineage>
</organism>
<feature type="domain" description="Surface lipoprotein assembly modifier C-terminal" evidence="1">
    <location>
        <begin position="177"/>
        <end position="466"/>
    </location>
</feature>
<dbReference type="Gene3D" id="1.25.40.10">
    <property type="entry name" value="Tetratricopeptide repeat domain"/>
    <property type="match status" value="1"/>
</dbReference>
<dbReference type="Proteomes" id="UP000048949">
    <property type="component" value="Unassembled WGS sequence"/>
</dbReference>
<dbReference type="InterPro" id="IPR007655">
    <property type="entry name" value="Slam_C"/>
</dbReference>
<protein>
    <recommendedName>
        <fullName evidence="1">Surface lipoprotein assembly modifier C-terminal domain-containing protein</fullName>
    </recommendedName>
</protein>
<proteinExistence type="predicted"/>
<dbReference type="EMBL" id="CVQV01000003">
    <property type="protein sequence ID" value="CRK74446.1"/>
    <property type="molecule type" value="Genomic_DNA"/>
</dbReference>
<accession>A0A0U1NI73</accession>
<keyword evidence="3" id="KW-1185">Reference proteome</keyword>
<dbReference type="STRING" id="282199.GCA_001049735_00476"/>
<dbReference type="Pfam" id="PF04575">
    <property type="entry name" value="SlipAM"/>
    <property type="match status" value="1"/>
</dbReference>
<gene>
    <name evidence="2" type="ORF">NIG5292_00476</name>
</gene>